<evidence type="ECO:0000259" key="4">
    <source>
        <dbReference type="Pfam" id="PF13439"/>
    </source>
</evidence>
<sequence length="542" mass="60179">MTDQEPTTPRQPGHPADERPPGRIVMLVDNDVVRDSRVQKAARSAAAAGWDVTLLGVTTDDPRTWSIGAATARTARVEPLPRPRPRSFRRSLRHPLAYASDAHAERHAGRTALRHADRVFLAGAAPVAGRGPRWLARRGTGLLRLAQRRWVDLRRAQTAAKAVADMRISRLDELRYRLAHRRFGTRSWRRLEPYLWRYEVAVGPIIDELAPDLIHANDVRMLGVGARAVRRARLAGRGVKLLWDAHEYLPGMRQAGAEKRWLPAHLRYLDEYLPEVHAVVTVSEPIADLLQRDHALTERPAVLQNVPAFERPVTAADRQRYGDVRGLAGLGPDTPLLVYSGAAAAQRGLGTMVSALRLLPGVHLALAVGQSGHRYVARLMEQAVRQGVRKRVHLLPHVPHWYVVASLATADVGLIGNVHWPNHELSLNTKFFEYSHARLPLVTSDVATIAAMVQRTGQGEVFAAEDVEDLARAVRAVLADPARYRAVYDKSDVLVRWTWEEEVQVLLQRYRQLLGRGPAPLLPARRAPLTPADGAHAPGVAN</sequence>
<dbReference type="CDD" id="cd03801">
    <property type="entry name" value="GT4_PimA-like"/>
    <property type="match status" value="1"/>
</dbReference>
<evidence type="ECO:0000313" key="5">
    <source>
        <dbReference type="EMBL" id="GGJ85817.1"/>
    </source>
</evidence>
<protein>
    <recommendedName>
        <fullName evidence="4">Glycosyltransferase subfamily 4-like N-terminal domain-containing protein</fullName>
    </recommendedName>
</protein>
<evidence type="ECO:0000256" key="3">
    <source>
        <dbReference type="SAM" id="MobiDB-lite"/>
    </source>
</evidence>
<evidence type="ECO:0000256" key="2">
    <source>
        <dbReference type="ARBA" id="ARBA00022679"/>
    </source>
</evidence>
<reference evidence="5" key="1">
    <citation type="journal article" date="2014" name="Int. J. Syst. Evol. Microbiol.">
        <title>Complete genome sequence of Corynebacterium casei LMG S-19264T (=DSM 44701T), isolated from a smear-ripened cheese.</title>
        <authorList>
            <consortium name="US DOE Joint Genome Institute (JGI-PGF)"/>
            <person name="Walter F."/>
            <person name="Albersmeier A."/>
            <person name="Kalinowski J."/>
            <person name="Ruckert C."/>
        </authorList>
    </citation>
    <scope>NUCLEOTIDE SEQUENCE</scope>
    <source>
        <strain evidence="5">JCM 3090</strain>
    </source>
</reference>
<dbReference type="SUPFAM" id="SSF53756">
    <property type="entry name" value="UDP-Glycosyltransferase/glycogen phosphorylase"/>
    <property type="match status" value="1"/>
</dbReference>
<dbReference type="PANTHER" id="PTHR12526:SF600">
    <property type="entry name" value="GLYCOSYL TRANSFERASE GROUP 1"/>
    <property type="match status" value="1"/>
</dbReference>
<evidence type="ECO:0000313" key="6">
    <source>
        <dbReference type="Proteomes" id="UP000649739"/>
    </source>
</evidence>
<dbReference type="Gene3D" id="3.40.50.2000">
    <property type="entry name" value="Glycogen Phosphorylase B"/>
    <property type="match status" value="2"/>
</dbReference>
<organism evidence="5 6">
    <name type="scientific">Pilimelia anulata</name>
    <dbReference type="NCBI Taxonomy" id="53371"/>
    <lineage>
        <taxon>Bacteria</taxon>
        <taxon>Bacillati</taxon>
        <taxon>Actinomycetota</taxon>
        <taxon>Actinomycetes</taxon>
        <taxon>Micromonosporales</taxon>
        <taxon>Micromonosporaceae</taxon>
        <taxon>Pilimelia</taxon>
    </lineage>
</organism>
<feature type="region of interest" description="Disordered" evidence="3">
    <location>
        <begin position="1"/>
        <end position="22"/>
    </location>
</feature>
<feature type="compositionally biased region" description="Polar residues" evidence="3">
    <location>
        <begin position="1"/>
        <end position="10"/>
    </location>
</feature>
<reference evidence="5" key="2">
    <citation type="submission" date="2020-09" db="EMBL/GenBank/DDBJ databases">
        <authorList>
            <person name="Sun Q."/>
            <person name="Ohkuma M."/>
        </authorList>
    </citation>
    <scope>NUCLEOTIDE SEQUENCE</scope>
    <source>
        <strain evidence="5">JCM 3090</strain>
    </source>
</reference>
<dbReference type="Pfam" id="PF13439">
    <property type="entry name" value="Glyco_transf_4"/>
    <property type="match status" value="1"/>
</dbReference>
<comment type="caution">
    <text evidence="5">The sequence shown here is derived from an EMBL/GenBank/DDBJ whole genome shotgun (WGS) entry which is preliminary data.</text>
</comment>
<dbReference type="EMBL" id="BMQB01000002">
    <property type="protein sequence ID" value="GGJ85817.1"/>
    <property type="molecule type" value="Genomic_DNA"/>
</dbReference>
<gene>
    <name evidence="5" type="ORF">GCM10010123_14310</name>
</gene>
<keyword evidence="1" id="KW-0328">Glycosyltransferase</keyword>
<keyword evidence="6" id="KW-1185">Reference proteome</keyword>
<proteinExistence type="predicted"/>
<keyword evidence="2" id="KW-0808">Transferase</keyword>
<dbReference type="Proteomes" id="UP000649739">
    <property type="component" value="Unassembled WGS sequence"/>
</dbReference>
<evidence type="ECO:0000256" key="1">
    <source>
        <dbReference type="ARBA" id="ARBA00022676"/>
    </source>
</evidence>
<dbReference type="GO" id="GO:0016757">
    <property type="term" value="F:glycosyltransferase activity"/>
    <property type="evidence" value="ECO:0007669"/>
    <property type="project" value="UniProtKB-KW"/>
</dbReference>
<dbReference type="Pfam" id="PF13692">
    <property type="entry name" value="Glyco_trans_1_4"/>
    <property type="match status" value="1"/>
</dbReference>
<accession>A0A8J3F753</accession>
<dbReference type="PANTHER" id="PTHR12526">
    <property type="entry name" value="GLYCOSYLTRANSFERASE"/>
    <property type="match status" value="1"/>
</dbReference>
<name>A0A8J3F753_9ACTN</name>
<feature type="domain" description="Glycosyltransferase subfamily 4-like N-terminal" evidence="4">
    <location>
        <begin position="178"/>
        <end position="304"/>
    </location>
</feature>
<dbReference type="AlphaFoldDB" id="A0A8J3F753"/>
<dbReference type="InterPro" id="IPR028098">
    <property type="entry name" value="Glyco_trans_4-like_N"/>
</dbReference>